<evidence type="ECO:0000259" key="1">
    <source>
        <dbReference type="Pfam" id="PF05117"/>
    </source>
</evidence>
<evidence type="ECO:0008006" key="5">
    <source>
        <dbReference type="Google" id="ProtNLM"/>
    </source>
</evidence>
<dbReference type="Pfam" id="PF06877">
    <property type="entry name" value="RraB"/>
    <property type="match status" value="1"/>
</dbReference>
<dbReference type="Pfam" id="PF05117">
    <property type="entry name" value="DUF695"/>
    <property type="match status" value="1"/>
</dbReference>
<feature type="domain" description="DUF695" evidence="1">
    <location>
        <begin position="3"/>
        <end position="136"/>
    </location>
</feature>
<dbReference type="OrthoDB" id="7839302at2"/>
<reference evidence="3 4" key="1">
    <citation type="submission" date="2018-02" db="EMBL/GenBank/DDBJ databases">
        <title>Comparative genomes isolates from brazilian mangrove.</title>
        <authorList>
            <person name="Araujo J.E."/>
            <person name="Taketani R.G."/>
            <person name="Silva M.C.P."/>
            <person name="Loureco M.V."/>
            <person name="Andreote F.D."/>
        </authorList>
    </citation>
    <scope>NUCLEOTIDE SEQUENCE [LARGE SCALE GENOMIC DNA]</scope>
    <source>
        <strain evidence="3 4">Nap-Phe MGV</strain>
    </source>
</reference>
<protein>
    <recommendedName>
        <fullName evidence="5">DUF695 domain-containing protein</fullName>
    </recommendedName>
</protein>
<proteinExistence type="predicted"/>
<evidence type="ECO:0000259" key="2">
    <source>
        <dbReference type="Pfam" id="PF06877"/>
    </source>
</evidence>
<sequence>MSDNWDVYFTTINDHFASVLIDMGIAEEAPDSRRPWLLYVWVKLNDPDEHGMIAADEFESINQVEDNLVHEVANSARAVHVGSVTREGRREFYFYAPTPRGFAEAVTRVMESIGTHQWNFASKEDPEWEHYLQTMYPTIYDRQVMHNRKVLDALSEAGDKLEKERAVFHWAYFTGEGARRQFIDAIQLRGFALDDQLHSDTPDDPYPYGVTFNRIDPLHWNTINDITIELWELAESLEGSYDGWETSVEKD</sequence>
<dbReference type="RefSeq" id="WP_105336608.1">
    <property type="nucleotide sequence ID" value="NZ_PUHZ01000017.1"/>
</dbReference>
<comment type="caution">
    <text evidence="3">The sequence shown here is derived from an EMBL/GenBank/DDBJ whole genome shotgun (WGS) entry which is preliminary data.</text>
</comment>
<evidence type="ECO:0000313" key="4">
    <source>
        <dbReference type="Proteomes" id="UP000237819"/>
    </source>
</evidence>
<gene>
    <name evidence="3" type="ORF">C5Y93_16835</name>
</gene>
<dbReference type="InterPro" id="IPR016097">
    <property type="entry name" value="DUF695"/>
</dbReference>
<dbReference type="InterPro" id="IPR009671">
    <property type="entry name" value="RraB_dom"/>
</dbReference>
<dbReference type="EMBL" id="PUHZ01000017">
    <property type="protein sequence ID" value="PQO44766.1"/>
    <property type="molecule type" value="Genomic_DNA"/>
</dbReference>
<accession>A0A2S8GK07</accession>
<dbReference type="Proteomes" id="UP000237819">
    <property type="component" value="Unassembled WGS sequence"/>
</dbReference>
<feature type="domain" description="Regulator of ribonuclease activity B" evidence="2">
    <location>
        <begin position="146"/>
        <end position="246"/>
    </location>
</feature>
<organism evidence="3 4">
    <name type="scientific">Blastopirellula marina</name>
    <dbReference type="NCBI Taxonomy" id="124"/>
    <lineage>
        <taxon>Bacteria</taxon>
        <taxon>Pseudomonadati</taxon>
        <taxon>Planctomycetota</taxon>
        <taxon>Planctomycetia</taxon>
        <taxon>Pirellulales</taxon>
        <taxon>Pirellulaceae</taxon>
        <taxon>Blastopirellula</taxon>
    </lineage>
</organism>
<dbReference type="SUPFAM" id="SSF89946">
    <property type="entry name" value="Hypothetical protein VC0424"/>
    <property type="match status" value="1"/>
</dbReference>
<dbReference type="Gene3D" id="3.30.70.970">
    <property type="entry name" value="RraB-like"/>
    <property type="match status" value="1"/>
</dbReference>
<evidence type="ECO:0000313" key="3">
    <source>
        <dbReference type="EMBL" id="PQO44766.1"/>
    </source>
</evidence>
<dbReference type="AlphaFoldDB" id="A0A2S8GK07"/>
<dbReference type="InterPro" id="IPR036701">
    <property type="entry name" value="RraB-like_sf"/>
</dbReference>
<name>A0A2S8GK07_9BACT</name>